<sequence>MKELNIDLDLLLESFSINEDDLGKEYLDTNTGEVINIPSELEGIAKGSFEESKLEEWQKELLEEAFKIKKDNNGRYIIIPTISEDYINNVMISFVNENMVSKDIEDKLKEALSGDSAFRSFKSVLFENHHELDKWHEYEEHKLKDYVISWLFNNNILIK</sequence>
<dbReference type="RefSeq" id="WP_104409156.1">
    <property type="nucleotide sequence ID" value="NZ_PTIS01000002.1"/>
</dbReference>
<protein>
    <submittedName>
        <fullName evidence="1">Uncharacterized protein UPF0158</fullName>
    </submittedName>
</protein>
<gene>
    <name evidence="1" type="ORF">BD821_10239</name>
</gene>
<dbReference type="AlphaFoldDB" id="A0A2S6FZW7"/>
<dbReference type="STRING" id="37659.GCA_000703125_01634"/>
<organism evidence="1 2">
    <name type="scientific">Clostridium algidicarnis DSM 15099</name>
    <dbReference type="NCBI Taxonomy" id="1121295"/>
    <lineage>
        <taxon>Bacteria</taxon>
        <taxon>Bacillati</taxon>
        <taxon>Bacillota</taxon>
        <taxon>Clostridia</taxon>
        <taxon>Eubacteriales</taxon>
        <taxon>Clostridiaceae</taxon>
        <taxon>Clostridium</taxon>
    </lineage>
</organism>
<dbReference type="InterPro" id="IPR005361">
    <property type="entry name" value="UPF0158"/>
</dbReference>
<name>A0A2S6FZW7_9CLOT</name>
<comment type="caution">
    <text evidence="1">The sequence shown here is derived from an EMBL/GenBank/DDBJ whole genome shotgun (WGS) entry which is preliminary data.</text>
</comment>
<reference evidence="1 2" key="1">
    <citation type="submission" date="2018-02" db="EMBL/GenBank/DDBJ databases">
        <title>Genomic Encyclopedia of Archaeal and Bacterial Type Strains, Phase II (KMG-II): from individual species to whole genera.</title>
        <authorList>
            <person name="Goeker M."/>
        </authorList>
    </citation>
    <scope>NUCLEOTIDE SEQUENCE [LARGE SCALE GENOMIC DNA]</scope>
    <source>
        <strain evidence="1 2">DSM 15099</strain>
    </source>
</reference>
<dbReference type="EMBL" id="PTIS01000002">
    <property type="protein sequence ID" value="PPK49127.1"/>
    <property type="molecule type" value="Genomic_DNA"/>
</dbReference>
<dbReference type="Proteomes" id="UP000239863">
    <property type="component" value="Unassembled WGS sequence"/>
</dbReference>
<dbReference type="OrthoDB" id="48384at2"/>
<dbReference type="Pfam" id="PF03682">
    <property type="entry name" value="UPF0158"/>
    <property type="match status" value="1"/>
</dbReference>
<evidence type="ECO:0000313" key="1">
    <source>
        <dbReference type="EMBL" id="PPK49127.1"/>
    </source>
</evidence>
<evidence type="ECO:0000313" key="2">
    <source>
        <dbReference type="Proteomes" id="UP000239863"/>
    </source>
</evidence>
<accession>A0A2S6FZW7</accession>
<proteinExistence type="predicted"/>